<name>A0A7T0BVC9_9BACT</name>
<dbReference type="Gene3D" id="3.40.50.300">
    <property type="entry name" value="P-loop containing nucleotide triphosphate hydrolases"/>
    <property type="match status" value="2"/>
</dbReference>
<dbReference type="SMART" id="SM00968">
    <property type="entry name" value="SMC_hinge"/>
    <property type="match status" value="1"/>
</dbReference>
<comment type="function">
    <text evidence="7">Required for chromosome condensation and partitioning.</text>
</comment>
<feature type="binding site" evidence="7">
    <location>
        <begin position="32"/>
        <end position="39"/>
    </location>
    <ligand>
        <name>ATP</name>
        <dbReference type="ChEBI" id="CHEBI:30616"/>
    </ligand>
</feature>
<dbReference type="InterPro" id="IPR003395">
    <property type="entry name" value="RecF/RecN/SMC_N"/>
</dbReference>
<dbReference type="GO" id="GO:0005737">
    <property type="term" value="C:cytoplasm"/>
    <property type="evidence" value="ECO:0007669"/>
    <property type="project" value="UniProtKB-SubCell"/>
</dbReference>
<evidence type="ECO:0000256" key="7">
    <source>
        <dbReference type="HAMAP-Rule" id="MF_01894"/>
    </source>
</evidence>
<gene>
    <name evidence="7 9" type="primary">smc</name>
    <name evidence="9" type="ORF">G3M70_06495</name>
</gene>
<sequence length="1186" mass="135014">MILKNLELAGFKSFVDGTHLDFTQGFTAVVGPNGCGKSNISDAIRWVIGEQSSKQLRGTRVADLIFNGTAHRKPVNRAEVTMTLSDVPEGLRIATIPNASEEIKVTRCYHRSGESEFYINNVPCRLKDITDLFLDVGISPKVLTVIEQNHVQDIVTSKPEDRRIWIEEAAGVLKFKVRKNEALRKLDTAGQNLDRISDIVQELERQVESLKRQASKAERYKQFHIEMKDLSLRLFSQKIRRFQKELEEIGVEVEQKTETKTVKQARLSELETRIEQLKFDIDTLVGELNAKKETRHELSEAIGKNEHRIELKKQQIEQARTDIESGKREITEMLTEIEVHEQETIAQRNELTAIGEQINERETQLESRTQEQSAQKEKLQVTEVQLKEVEKKVLDLWHRTSQKKNEVTALVTRQENLESREASLEKEESDTRLLNEDAISQEGEARISNQSKEAAFDQLKQQHEAAQQRLVEEKEIAKEKRNQAMQSKEAYMGKQSLFTSLTELRKKFEGFGEGVQSLMGNGNGDRMQGLREVLGNVLKAPAEYESAVEAVLGNRLNSVIVDSYNDSAEAIRYLSENKSGRGTFIPMNPKSAPKPPVYLNGHSGVIGKARDFVQTTDDYSGVIDHLLGDVVIVRDFDTALHLYGQEQFQGTVVTLEGEVIDSLGIVSGGVTEETGEGPLARNREMELLSKEVEVLQAEMLQAEEEVVGQDERMAQAESAVESLTIETQQARIELAHSQKDLESFQQENVRLQKKLETLAFERKSAAQEREELTARHTELLRELEQEESDKQQYETRVAELKTESEQHRQKLEEINSSIHEVQVWVTSLTGKRETVLNEIKRLQQQQENLKHRIRQREGEQGLNRDKIEDCEKIIAEAEETILTQARDKDTLSEDIVQGEDELHGQEESLAAQEKETRTLHQEVQELSESIFKIESKRSEIQLQTTHLEEKAFEDFSVNREELMHGTFEEVDENPASKRIAELKEKIRKLGDVNLAALSDFQVANERYLFLHEQEQDLTRSIQTLHETIEKIDETTRQLFLDTFNKVNEHFKHLFSRLFQGGKAELSLDNPDNPLESGVDITASPAGKSMHNITLLSGGEKTMTAIALIFALLKVRPSPFCLLDEIDAPLDEANVVRFQEMLQEFSGDTQFIIITHNQKTMGFADTLYGVTMEEHGVSKVVSVHLNN</sequence>
<dbReference type="EMBL" id="CP048685">
    <property type="protein sequence ID" value="QPJ61553.1"/>
    <property type="molecule type" value="Genomic_DNA"/>
</dbReference>
<dbReference type="InterPro" id="IPR024704">
    <property type="entry name" value="SMC"/>
</dbReference>
<keyword evidence="6 7" id="KW-0238">DNA-binding</keyword>
<evidence type="ECO:0000313" key="9">
    <source>
        <dbReference type="EMBL" id="QPJ61553.1"/>
    </source>
</evidence>
<dbReference type="InterPro" id="IPR036277">
    <property type="entry name" value="SMC_hinge_sf"/>
</dbReference>
<keyword evidence="2 7" id="KW-0963">Cytoplasm</keyword>
<proteinExistence type="inferred from homology"/>
<dbReference type="GO" id="GO:0005524">
    <property type="term" value="F:ATP binding"/>
    <property type="evidence" value="ECO:0007669"/>
    <property type="project" value="UniProtKB-UniRule"/>
</dbReference>
<comment type="similarity">
    <text evidence="7">Belongs to the SMC family.</text>
</comment>
<evidence type="ECO:0000256" key="3">
    <source>
        <dbReference type="ARBA" id="ARBA00022741"/>
    </source>
</evidence>
<evidence type="ECO:0000259" key="8">
    <source>
        <dbReference type="SMART" id="SM00968"/>
    </source>
</evidence>
<dbReference type="GO" id="GO:0030261">
    <property type="term" value="P:chromosome condensation"/>
    <property type="evidence" value="ECO:0007669"/>
    <property type="project" value="InterPro"/>
</dbReference>
<comment type="subcellular location">
    <subcellularLocation>
        <location evidence="1 7">Cytoplasm</location>
    </subcellularLocation>
</comment>
<keyword evidence="5 7" id="KW-0175">Coiled coil</keyword>
<dbReference type="NCBIfam" id="TIGR02168">
    <property type="entry name" value="SMC_prok_B"/>
    <property type="match status" value="1"/>
</dbReference>
<reference evidence="9 10" key="1">
    <citation type="submission" date="2020-02" db="EMBL/GenBank/DDBJ databases">
        <title>Genomic and physiological characterization of two novel Nitrospinaceae genera.</title>
        <authorList>
            <person name="Mueller A.J."/>
            <person name="Jung M.-Y."/>
            <person name="Strachan C.R."/>
            <person name="Herbold C.W."/>
            <person name="Kirkegaard R.H."/>
            <person name="Daims H."/>
        </authorList>
    </citation>
    <scope>NUCLEOTIDE SEQUENCE [LARGE SCALE GENOMIC DNA]</scope>
    <source>
        <strain evidence="9">EB</strain>
    </source>
</reference>
<dbReference type="InterPro" id="IPR010935">
    <property type="entry name" value="SMC_hinge"/>
</dbReference>
<dbReference type="CDD" id="cd03278">
    <property type="entry name" value="ABC_SMC_barmotin"/>
    <property type="match status" value="1"/>
</dbReference>
<evidence type="ECO:0000256" key="1">
    <source>
        <dbReference type="ARBA" id="ARBA00004496"/>
    </source>
</evidence>
<dbReference type="InterPro" id="IPR027417">
    <property type="entry name" value="P-loop_NTPase"/>
</dbReference>
<evidence type="ECO:0000256" key="5">
    <source>
        <dbReference type="ARBA" id="ARBA00023054"/>
    </source>
</evidence>
<dbReference type="Gene3D" id="3.30.70.1620">
    <property type="match status" value="1"/>
</dbReference>
<dbReference type="GO" id="GO:0006260">
    <property type="term" value="P:DNA replication"/>
    <property type="evidence" value="ECO:0007669"/>
    <property type="project" value="UniProtKB-UniRule"/>
</dbReference>
<dbReference type="GO" id="GO:0005694">
    <property type="term" value="C:chromosome"/>
    <property type="evidence" value="ECO:0007669"/>
    <property type="project" value="InterPro"/>
</dbReference>
<accession>A0A7T0BVC9</accession>
<dbReference type="Gene3D" id="1.10.287.1490">
    <property type="match status" value="1"/>
</dbReference>
<dbReference type="AlphaFoldDB" id="A0A7T0BVC9"/>
<feature type="coiled-coil region" evidence="7">
    <location>
        <begin position="186"/>
        <end position="343"/>
    </location>
</feature>
<dbReference type="SUPFAM" id="SSF52540">
    <property type="entry name" value="P-loop containing nucleoside triphosphate hydrolases"/>
    <property type="match status" value="1"/>
</dbReference>
<evidence type="ECO:0000313" key="10">
    <source>
        <dbReference type="Proteomes" id="UP000594688"/>
    </source>
</evidence>
<dbReference type="Gene3D" id="1.20.1060.20">
    <property type="match status" value="1"/>
</dbReference>
<dbReference type="Pfam" id="PF02463">
    <property type="entry name" value="SMC_N"/>
    <property type="match status" value="1"/>
</dbReference>
<evidence type="ECO:0000256" key="6">
    <source>
        <dbReference type="ARBA" id="ARBA00023125"/>
    </source>
</evidence>
<dbReference type="GO" id="GO:0007062">
    <property type="term" value="P:sister chromatid cohesion"/>
    <property type="evidence" value="ECO:0007669"/>
    <property type="project" value="InterPro"/>
</dbReference>
<dbReference type="GO" id="GO:0016887">
    <property type="term" value="F:ATP hydrolysis activity"/>
    <property type="evidence" value="ECO:0007669"/>
    <property type="project" value="InterPro"/>
</dbReference>
<dbReference type="HAMAP" id="MF_01894">
    <property type="entry name" value="Smc_prok"/>
    <property type="match status" value="1"/>
</dbReference>
<keyword evidence="4 7" id="KW-0067">ATP-binding</keyword>
<dbReference type="InterPro" id="IPR011890">
    <property type="entry name" value="SMC_prok"/>
</dbReference>
<comment type="domain">
    <text evidence="7">Contains large globular domains required for ATP hydrolysis at each terminus and a third globular domain forming a flexible hinge near the middle of the molecule. These domains are separated by coiled-coil structures.</text>
</comment>
<keyword evidence="3 7" id="KW-0547">Nucleotide-binding</keyword>
<feature type="coiled-coil region" evidence="7">
    <location>
        <begin position="372"/>
        <end position="487"/>
    </location>
</feature>
<feature type="coiled-coil region" evidence="7">
    <location>
        <begin position="685"/>
        <end position="859"/>
    </location>
</feature>
<evidence type="ECO:0000256" key="2">
    <source>
        <dbReference type="ARBA" id="ARBA00022490"/>
    </source>
</evidence>
<dbReference type="GO" id="GO:0007059">
    <property type="term" value="P:chromosome segregation"/>
    <property type="evidence" value="ECO:0007669"/>
    <property type="project" value="UniProtKB-UniRule"/>
</dbReference>
<comment type="subunit">
    <text evidence="7">Homodimer.</text>
</comment>
<dbReference type="FunFam" id="3.40.50.300:FF:000901">
    <property type="entry name" value="Chromosome partition protein Smc"/>
    <property type="match status" value="1"/>
</dbReference>
<dbReference type="SUPFAM" id="SSF75553">
    <property type="entry name" value="Smc hinge domain"/>
    <property type="match status" value="1"/>
</dbReference>
<dbReference type="PANTHER" id="PTHR43977">
    <property type="entry name" value="STRUCTURAL MAINTENANCE OF CHROMOSOMES PROTEIN 3"/>
    <property type="match status" value="1"/>
</dbReference>
<dbReference type="GO" id="GO:0003677">
    <property type="term" value="F:DNA binding"/>
    <property type="evidence" value="ECO:0007669"/>
    <property type="project" value="UniProtKB-UniRule"/>
</dbReference>
<feature type="coiled-coil region" evidence="7">
    <location>
        <begin position="895"/>
        <end position="929"/>
    </location>
</feature>
<feature type="domain" description="SMC hinge" evidence="8">
    <location>
        <begin position="528"/>
        <end position="643"/>
    </location>
</feature>
<dbReference type="Proteomes" id="UP000594688">
    <property type="component" value="Chromosome"/>
</dbReference>
<dbReference type="PIRSF" id="PIRSF005719">
    <property type="entry name" value="SMC"/>
    <property type="match status" value="1"/>
</dbReference>
<protein>
    <recommendedName>
        <fullName evidence="7">Chromosome partition protein Smc</fullName>
    </recommendedName>
</protein>
<dbReference type="KEGG" id="nli:G3M70_06495"/>
<organism evidence="9 10">
    <name type="scientific">Candidatus Nitronauta litoralis</name>
    <dbReference type="NCBI Taxonomy" id="2705533"/>
    <lineage>
        <taxon>Bacteria</taxon>
        <taxon>Pseudomonadati</taxon>
        <taxon>Nitrospinota/Tectimicrobiota group</taxon>
        <taxon>Nitrospinota</taxon>
        <taxon>Nitrospinia</taxon>
        <taxon>Nitrospinales</taxon>
        <taxon>Nitrospinaceae</taxon>
        <taxon>Candidatus Nitronauta</taxon>
    </lineage>
</organism>
<dbReference type="Pfam" id="PF06470">
    <property type="entry name" value="SMC_hinge"/>
    <property type="match status" value="1"/>
</dbReference>
<evidence type="ECO:0000256" key="4">
    <source>
        <dbReference type="ARBA" id="ARBA00022840"/>
    </source>
</evidence>